<protein>
    <submittedName>
        <fullName evidence="1">DUF6452 family protein</fullName>
    </submittedName>
</protein>
<proteinExistence type="predicted"/>
<dbReference type="RefSeq" id="WP_289725336.1">
    <property type="nucleotide sequence ID" value="NZ_JAUDUY010000004.1"/>
</dbReference>
<organism evidence="1 2">
    <name type="scientific">Robiginitalea aurantiaca</name>
    <dbReference type="NCBI Taxonomy" id="3056915"/>
    <lineage>
        <taxon>Bacteria</taxon>
        <taxon>Pseudomonadati</taxon>
        <taxon>Bacteroidota</taxon>
        <taxon>Flavobacteriia</taxon>
        <taxon>Flavobacteriales</taxon>
        <taxon>Flavobacteriaceae</taxon>
        <taxon>Robiginitalea</taxon>
    </lineage>
</organism>
<evidence type="ECO:0000313" key="1">
    <source>
        <dbReference type="EMBL" id="MDM9631978.1"/>
    </source>
</evidence>
<comment type="caution">
    <text evidence="1">The sequence shown here is derived from an EMBL/GenBank/DDBJ whole genome shotgun (WGS) entry which is preliminary data.</text>
</comment>
<gene>
    <name evidence="1" type="ORF">QU605_10870</name>
</gene>
<name>A0ABT7WGE0_9FLAO</name>
<evidence type="ECO:0000313" key="2">
    <source>
        <dbReference type="Proteomes" id="UP001174839"/>
    </source>
</evidence>
<reference evidence="1" key="1">
    <citation type="submission" date="2023-06" db="EMBL/GenBank/DDBJ databases">
        <title>Robiginitalea aurantiacus sp. nov. and Algoriphagus sediminis sp. nov., isolated from coastal sediment.</title>
        <authorList>
            <person name="Zhou Z.Y."/>
            <person name="An J."/>
            <person name="Jia Y.W."/>
            <person name="Du Z.J."/>
        </authorList>
    </citation>
    <scope>NUCLEOTIDE SEQUENCE</scope>
    <source>
        <strain evidence="1">M39</strain>
    </source>
</reference>
<dbReference type="EMBL" id="JAUDUY010000004">
    <property type="protein sequence ID" value="MDM9631978.1"/>
    <property type="molecule type" value="Genomic_DNA"/>
</dbReference>
<dbReference type="Pfam" id="PF20050">
    <property type="entry name" value="DUF6452"/>
    <property type="match status" value="1"/>
</dbReference>
<dbReference type="Proteomes" id="UP001174839">
    <property type="component" value="Unassembled WGS sequence"/>
</dbReference>
<keyword evidence="2" id="KW-1185">Reference proteome</keyword>
<accession>A0ABT7WGE0</accession>
<sequence>MLKATFPFFGRTICILMVCSLLLMLLGGCEKDDICVDGDTPLLIIKFFDAENPLDAKSVNRLRVLGLGKDEAVDTFTDRSTLDSIAIPLRPGETETTFIMILDSQDDEEQEIGNPDTVRFDYQTREVFISRACGFVAQYDELESQLQTGSENWIQNIEVEYTSVQNLDSTHVSIFH</sequence>
<dbReference type="InterPro" id="IPR045607">
    <property type="entry name" value="DUF6452"/>
</dbReference>
<dbReference type="PROSITE" id="PS51257">
    <property type="entry name" value="PROKAR_LIPOPROTEIN"/>
    <property type="match status" value="1"/>
</dbReference>